<dbReference type="Proteomes" id="UP000696573">
    <property type="component" value="Unassembled WGS sequence"/>
</dbReference>
<gene>
    <name evidence="2" type="ORF">CRHIZ90672A_00002530</name>
</gene>
<protein>
    <submittedName>
        <fullName evidence="2">Uncharacterized protein</fullName>
    </submittedName>
</protein>
<dbReference type="AlphaFoldDB" id="A0A9N9VVF4"/>
<reference evidence="2" key="1">
    <citation type="submission" date="2021-10" db="EMBL/GenBank/DDBJ databases">
        <authorList>
            <person name="Piombo E."/>
        </authorList>
    </citation>
    <scope>NUCLEOTIDE SEQUENCE</scope>
</reference>
<keyword evidence="1" id="KW-0472">Membrane</keyword>
<evidence type="ECO:0000256" key="1">
    <source>
        <dbReference type="SAM" id="Phobius"/>
    </source>
</evidence>
<name>A0A9N9VVF4_9HYPO</name>
<evidence type="ECO:0000313" key="2">
    <source>
        <dbReference type="EMBL" id="CAH0032769.1"/>
    </source>
</evidence>
<keyword evidence="1" id="KW-0812">Transmembrane</keyword>
<dbReference type="OrthoDB" id="3692311at2759"/>
<proteinExistence type="predicted"/>
<comment type="caution">
    <text evidence="2">The sequence shown here is derived from an EMBL/GenBank/DDBJ whole genome shotgun (WGS) entry which is preliminary data.</text>
</comment>
<feature type="transmembrane region" description="Helical" evidence="1">
    <location>
        <begin position="356"/>
        <end position="377"/>
    </location>
</feature>
<dbReference type="EMBL" id="CABFNQ020000744">
    <property type="protein sequence ID" value="CAH0032769.1"/>
    <property type="molecule type" value="Genomic_DNA"/>
</dbReference>
<accession>A0A9N9VVF4</accession>
<keyword evidence="1" id="KW-1133">Transmembrane helix</keyword>
<sequence length="470" mass="51560">MGDVTSGGQAGLRMVSSSEGSSKITGSVWYLQPGAHQSSFGLLEIEGATRDNIFALYSSSLLSSSKQRRSPSDLWDLPKVPQWTAASTESSFRNIDTVALVNGEADYVSLLGTKVQGLEVTSSNVVYNFLITMPYIDLNCSANTGMPFEANPYQTILQSLEMSPDLNGSSFRANLGEDDESRLLFTSLHYSNAYFALFICSMRVLAVETEMQCAPSNSSANCSPKRQRLLQSWERVEKIYGPSNEMRKALKLWQHADSSSANYLASPIDSYLAGHLSPYAGHNLIKWSEVDVGNFSRRLTTLFNTYMSASINPMGHTDVSFSKSGKNDPSPSGAILQTTPANATIVFNVYETSRTWVGLALTATLLLQLLAVLGLMLRVLVKGPDILGFASSMTRDNPYVNLPEDGSGLDGPDRARLLRRTRAQLADMRPEKEVGYITLRAVEPGHSTDGGKGYKVMDNWRPFTRGRLYT</sequence>
<keyword evidence="3" id="KW-1185">Reference proteome</keyword>
<organism evidence="2 3">
    <name type="scientific">Clonostachys rhizophaga</name>
    <dbReference type="NCBI Taxonomy" id="160324"/>
    <lineage>
        <taxon>Eukaryota</taxon>
        <taxon>Fungi</taxon>
        <taxon>Dikarya</taxon>
        <taxon>Ascomycota</taxon>
        <taxon>Pezizomycotina</taxon>
        <taxon>Sordariomycetes</taxon>
        <taxon>Hypocreomycetidae</taxon>
        <taxon>Hypocreales</taxon>
        <taxon>Bionectriaceae</taxon>
        <taxon>Clonostachys</taxon>
    </lineage>
</organism>
<evidence type="ECO:0000313" key="3">
    <source>
        <dbReference type="Proteomes" id="UP000696573"/>
    </source>
</evidence>